<dbReference type="PANTHER" id="PTHR34299">
    <property type="entry name" value="DIACYLGLYCEROL KINASE"/>
    <property type="match status" value="1"/>
</dbReference>
<dbReference type="AlphaFoldDB" id="A0A917T3T1"/>
<keyword evidence="9 17" id="KW-0067">ATP-binding</keyword>
<evidence type="ECO:0000256" key="15">
    <source>
        <dbReference type="PIRSR" id="PIRSR600829-1"/>
    </source>
</evidence>
<feature type="binding site" evidence="17">
    <location>
        <position position="29"/>
    </location>
    <ligand>
        <name>ATP</name>
        <dbReference type="ChEBI" id="CHEBI:30616"/>
    </ligand>
</feature>
<evidence type="ECO:0000256" key="6">
    <source>
        <dbReference type="ARBA" id="ARBA00022692"/>
    </source>
</evidence>
<evidence type="ECO:0000256" key="10">
    <source>
        <dbReference type="ARBA" id="ARBA00022989"/>
    </source>
</evidence>
<dbReference type="GO" id="GO:0008654">
    <property type="term" value="P:phospholipid biosynthetic process"/>
    <property type="evidence" value="ECO:0007669"/>
    <property type="project" value="UniProtKB-KW"/>
</dbReference>
<keyword evidence="3" id="KW-1003">Cell membrane</keyword>
<dbReference type="Proteomes" id="UP000649829">
    <property type="component" value="Unassembled WGS sequence"/>
</dbReference>
<keyword evidence="10 19" id="KW-1133">Transmembrane helix</keyword>
<evidence type="ECO:0000256" key="16">
    <source>
        <dbReference type="PIRSR" id="PIRSR600829-2"/>
    </source>
</evidence>
<feature type="transmembrane region" description="Helical" evidence="19">
    <location>
        <begin position="67"/>
        <end position="87"/>
    </location>
</feature>
<evidence type="ECO:0000256" key="5">
    <source>
        <dbReference type="ARBA" id="ARBA00022679"/>
    </source>
</evidence>
<keyword evidence="5" id="KW-0808">Transferase</keyword>
<comment type="subcellular location">
    <subcellularLocation>
        <location evidence="1">Cell membrane</location>
        <topology evidence="1">Multi-pass membrane protein</topology>
    </subcellularLocation>
</comment>
<evidence type="ECO:0000256" key="2">
    <source>
        <dbReference type="ARBA" id="ARBA00005967"/>
    </source>
</evidence>
<evidence type="ECO:0000256" key="1">
    <source>
        <dbReference type="ARBA" id="ARBA00004651"/>
    </source>
</evidence>
<evidence type="ECO:0000256" key="7">
    <source>
        <dbReference type="ARBA" id="ARBA00022741"/>
    </source>
</evidence>
<feature type="binding site" evidence="17">
    <location>
        <begin position="106"/>
        <end position="107"/>
    </location>
    <ligand>
        <name>ATP</name>
        <dbReference type="ChEBI" id="CHEBI:30616"/>
    </ligand>
</feature>
<evidence type="ECO:0000256" key="3">
    <source>
        <dbReference type="ARBA" id="ARBA00022475"/>
    </source>
</evidence>
<keyword evidence="18" id="KW-0479">Metal-binding</keyword>
<dbReference type="Pfam" id="PF01219">
    <property type="entry name" value="DAGK_prokar"/>
    <property type="match status" value="1"/>
</dbReference>
<feature type="active site" description="Proton acceptor" evidence="15">
    <location>
        <position position="81"/>
    </location>
</feature>
<feature type="binding site" evidence="16">
    <location>
        <position position="81"/>
    </location>
    <ligand>
        <name>substrate</name>
    </ligand>
</feature>
<evidence type="ECO:0000256" key="19">
    <source>
        <dbReference type="SAM" id="Phobius"/>
    </source>
</evidence>
<evidence type="ECO:0000256" key="11">
    <source>
        <dbReference type="ARBA" id="ARBA00023098"/>
    </source>
</evidence>
<evidence type="ECO:0000256" key="9">
    <source>
        <dbReference type="ARBA" id="ARBA00022840"/>
    </source>
</evidence>
<comment type="similarity">
    <text evidence="2">Belongs to the bacterial diacylglycerol kinase family.</text>
</comment>
<evidence type="ECO:0000313" key="21">
    <source>
        <dbReference type="Proteomes" id="UP000649829"/>
    </source>
</evidence>
<protein>
    <submittedName>
        <fullName evidence="20">Diacylglycerol kinase</fullName>
    </submittedName>
</protein>
<evidence type="ECO:0000256" key="17">
    <source>
        <dbReference type="PIRSR" id="PIRSR600829-3"/>
    </source>
</evidence>
<evidence type="ECO:0000256" key="12">
    <source>
        <dbReference type="ARBA" id="ARBA00023136"/>
    </source>
</evidence>
<organism evidence="20 21">
    <name type="scientific">Pseudooceanicola nanhaiensis</name>
    <dbReference type="NCBI Taxonomy" id="375761"/>
    <lineage>
        <taxon>Bacteria</taxon>
        <taxon>Pseudomonadati</taxon>
        <taxon>Pseudomonadota</taxon>
        <taxon>Alphaproteobacteria</taxon>
        <taxon>Rhodobacterales</taxon>
        <taxon>Paracoccaceae</taxon>
        <taxon>Pseudooceanicola</taxon>
    </lineage>
</organism>
<dbReference type="InterPro" id="IPR036945">
    <property type="entry name" value="DAGK_sf"/>
</dbReference>
<keyword evidence="11" id="KW-0443">Lipid metabolism</keyword>
<name>A0A917T3T1_9RHOB</name>
<feature type="binding site" evidence="18">
    <location>
        <position position="88"/>
    </location>
    <ligand>
        <name>a divalent metal cation</name>
        <dbReference type="ChEBI" id="CHEBI:60240"/>
    </ligand>
</feature>
<dbReference type="Gene3D" id="1.10.287.3610">
    <property type="match status" value="1"/>
</dbReference>
<reference evidence="20" key="1">
    <citation type="journal article" date="2014" name="Int. J. Syst. Evol. Microbiol.">
        <title>Complete genome sequence of Corynebacterium casei LMG S-19264T (=DSM 44701T), isolated from a smear-ripened cheese.</title>
        <authorList>
            <consortium name="US DOE Joint Genome Institute (JGI-PGF)"/>
            <person name="Walter F."/>
            <person name="Albersmeier A."/>
            <person name="Kalinowski J."/>
            <person name="Ruckert C."/>
        </authorList>
    </citation>
    <scope>NUCLEOTIDE SEQUENCE</scope>
    <source>
        <strain evidence="20">CGMCC 1.6293</strain>
    </source>
</reference>
<dbReference type="GO" id="GO:0005886">
    <property type="term" value="C:plasma membrane"/>
    <property type="evidence" value="ECO:0007669"/>
    <property type="project" value="UniProtKB-SubCell"/>
</dbReference>
<keyword evidence="21" id="KW-1185">Reference proteome</keyword>
<dbReference type="GO" id="GO:0046872">
    <property type="term" value="F:metal ion binding"/>
    <property type="evidence" value="ECO:0007669"/>
    <property type="project" value="UniProtKB-KW"/>
</dbReference>
<dbReference type="GO" id="GO:0016301">
    <property type="term" value="F:kinase activity"/>
    <property type="evidence" value="ECO:0007669"/>
    <property type="project" value="UniProtKB-KW"/>
</dbReference>
<keyword evidence="12 19" id="KW-0472">Membrane</keyword>
<keyword evidence="14" id="KW-1208">Phospholipid metabolism</keyword>
<evidence type="ECO:0000313" key="20">
    <source>
        <dbReference type="EMBL" id="GGM09275.1"/>
    </source>
</evidence>
<evidence type="ECO:0000256" key="18">
    <source>
        <dbReference type="PIRSR" id="PIRSR600829-4"/>
    </source>
</evidence>
<comment type="cofactor">
    <cofactor evidence="18">
        <name>Mg(2+)</name>
        <dbReference type="ChEBI" id="CHEBI:18420"/>
    </cofactor>
    <text evidence="18">Mn(2+), Zn(2+), Cd(2+) and Co(2+) support activity to lesser extents.</text>
</comment>
<keyword evidence="4" id="KW-0444">Lipid biosynthesis</keyword>
<feature type="binding site" evidence="18">
    <location>
        <position position="40"/>
    </location>
    <ligand>
        <name>a divalent metal cation</name>
        <dbReference type="ChEBI" id="CHEBI:60240"/>
    </ligand>
</feature>
<evidence type="ECO:0000256" key="4">
    <source>
        <dbReference type="ARBA" id="ARBA00022516"/>
    </source>
</evidence>
<feature type="binding site" evidence="16">
    <location>
        <position position="110"/>
    </location>
    <ligand>
        <name>substrate</name>
    </ligand>
</feature>
<keyword evidence="13" id="KW-0594">Phospholipid biosynthesis</keyword>
<feature type="binding site" evidence="17">
    <location>
        <position position="40"/>
    </location>
    <ligand>
        <name>ATP</name>
        <dbReference type="ChEBI" id="CHEBI:30616"/>
    </ligand>
</feature>
<evidence type="ECO:0000256" key="8">
    <source>
        <dbReference type="ARBA" id="ARBA00022777"/>
    </source>
</evidence>
<accession>A0A917T3T1</accession>
<dbReference type="PANTHER" id="PTHR34299:SF1">
    <property type="entry name" value="DIACYLGLYCEROL KINASE"/>
    <property type="match status" value="1"/>
</dbReference>
<dbReference type="GO" id="GO:0005524">
    <property type="term" value="F:ATP binding"/>
    <property type="evidence" value="ECO:0007669"/>
    <property type="project" value="UniProtKB-KW"/>
</dbReference>
<keyword evidence="8 20" id="KW-0418">Kinase</keyword>
<gene>
    <name evidence="20" type="primary">dgkA</name>
    <name evidence="20" type="ORF">GCM10011534_34130</name>
</gene>
<proteinExistence type="inferred from homology"/>
<dbReference type="RefSeq" id="WP_028286822.1">
    <property type="nucleotide sequence ID" value="NZ_BMLF01000002.1"/>
</dbReference>
<comment type="caution">
    <text evidence="20">The sequence shown here is derived from an EMBL/GenBank/DDBJ whole genome shotgun (WGS) entry which is preliminary data.</text>
</comment>
<dbReference type="InterPro" id="IPR000829">
    <property type="entry name" value="DAGK"/>
</dbReference>
<feature type="binding site" evidence="17">
    <location>
        <position position="88"/>
    </location>
    <ligand>
        <name>ATP</name>
        <dbReference type="ChEBI" id="CHEBI:30616"/>
    </ligand>
</feature>
<feature type="binding site" evidence="16">
    <location>
        <begin position="42"/>
        <end position="46"/>
    </location>
    <ligand>
        <name>substrate</name>
    </ligand>
</feature>
<reference evidence="20" key="2">
    <citation type="submission" date="2020-09" db="EMBL/GenBank/DDBJ databases">
        <authorList>
            <person name="Sun Q."/>
            <person name="Zhou Y."/>
        </authorList>
    </citation>
    <scope>NUCLEOTIDE SEQUENCE</scope>
    <source>
        <strain evidence="20">CGMCC 1.6293</strain>
    </source>
</reference>
<dbReference type="EMBL" id="BMLF01000002">
    <property type="protein sequence ID" value="GGM09275.1"/>
    <property type="molecule type" value="Genomic_DNA"/>
</dbReference>
<evidence type="ECO:0000256" key="13">
    <source>
        <dbReference type="ARBA" id="ARBA00023209"/>
    </source>
</evidence>
<keyword evidence="18" id="KW-0460">Magnesium</keyword>
<feature type="transmembrane region" description="Helical" evidence="19">
    <location>
        <begin position="108"/>
        <end position="126"/>
    </location>
</feature>
<evidence type="ECO:0000256" key="14">
    <source>
        <dbReference type="ARBA" id="ARBA00023264"/>
    </source>
</evidence>
<sequence>MGERPDPRSDPRIPERRRGLRHAWDATGYSLAGLRRLSRETAARMECLGAALGAAALWGAGASAVDVLVAAILFLLLLAVEAINTALEVLTNRVSPGWSEDAKDAKDLGSLAVGLLILANAGWVAAVCTGLA</sequence>
<keyword evidence="7 17" id="KW-0547">Nucleotide-binding</keyword>
<keyword evidence="6 19" id="KW-0812">Transmembrane</keyword>